<keyword evidence="4" id="KW-0804">Transcription</keyword>
<evidence type="ECO:0000313" key="7">
    <source>
        <dbReference type="Proteomes" id="UP000190559"/>
    </source>
</evidence>
<dbReference type="InterPro" id="IPR058163">
    <property type="entry name" value="LysR-type_TF_proteobact-type"/>
</dbReference>
<evidence type="ECO:0000313" key="6">
    <source>
        <dbReference type="EMBL" id="OOW67781.1"/>
    </source>
</evidence>
<dbReference type="GO" id="GO:0006351">
    <property type="term" value="P:DNA-templated transcription"/>
    <property type="evidence" value="ECO:0007669"/>
    <property type="project" value="TreeGrafter"/>
</dbReference>
<sequence>MDRFDAMRLFVRIVERRSFTAAANDMEIPRSTATKVIAEMEARLGVRLLQRTTRVVRPTLDGELFHQRCMRIQHRMVGLRSITTGVVTPLEFQTAQGLRTFALPSPLSVTGTESYLAGIRLGLGIAQVPRFHVAHDLQQGTLVEILRDTPPPSNPVSLLYSRARQPSPRVRVFLDWAAGEFAKQAGVAQPIG</sequence>
<comment type="caution">
    <text evidence="6">The sequence shown here is derived from an EMBL/GenBank/DDBJ whole genome shotgun (WGS) entry which is preliminary data.</text>
</comment>
<keyword evidence="3" id="KW-0238">DNA-binding</keyword>
<dbReference type="PANTHER" id="PTHR30537:SF72">
    <property type="entry name" value="LYSR FAMILY TRANSCRIPTIONAL REGULATOR"/>
    <property type="match status" value="1"/>
</dbReference>
<dbReference type="AlphaFoldDB" id="A0A1T1NWP3"/>
<keyword evidence="2" id="KW-0805">Transcription regulation</keyword>
<evidence type="ECO:0000256" key="1">
    <source>
        <dbReference type="ARBA" id="ARBA00009437"/>
    </source>
</evidence>
<feature type="domain" description="HTH lysR-type" evidence="5">
    <location>
        <begin position="1"/>
        <end position="59"/>
    </location>
</feature>
<dbReference type="FunFam" id="1.10.10.10:FF:000001">
    <property type="entry name" value="LysR family transcriptional regulator"/>
    <property type="match status" value="1"/>
</dbReference>
<dbReference type="InterPro" id="IPR036390">
    <property type="entry name" value="WH_DNA-bd_sf"/>
</dbReference>
<dbReference type="Pfam" id="PF03466">
    <property type="entry name" value="LysR_substrate"/>
    <property type="match status" value="1"/>
</dbReference>
<dbReference type="Gene3D" id="3.40.190.10">
    <property type="entry name" value="Periplasmic binding protein-like II"/>
    <property type="match status" value="2"/>
</dbReference>
<evidence type="ECO:0000256" key="4">
    <source>
        <dbReference type="ARBA" id="ARBA00023163"/>
    </source>
</evidence>
<dbReference type="PANTHER" id="PTHR30537">
    <property type="entry name" value="HTH-TYPE TRANSCRIPTIONAL REGULATOR"/>
    <property type="match status" value="1"/>
</dbReference>
<name>A0A1T1NWP3_9XANT</name>
<dbReference type="Proteomes" id="UP000190559">
    <property type="component" value="Unassembled WGS sequence"/>
</dbReference>
<dbReference type="PROSITE" id="PS50931">
    <property type="entry name" value="HTH_LYSR"/>
    <property type="match status" value="1"/>
</dbReference>
<dbReference type="GO" id="GO:0003700">
    <property type="term" value="F:DNA-binding transcription factor activity"/>
    <property type="evidence" value="ECO:0007669"/>
    <property type="project" value="InterPro"/>
</dbReference>
<dbReference type="RefSeq" id="WP_078564685.1">
    <property type="nucleotide sequence ID" value="NZ_LOJW01000035.1"/>
</dbReference>
<gene>
    <name evidence="6" type="ORF">Xmlh_16640</name>
</gene>
<dbReference type="InterPro" id="IPR005119">
    <property type="entry name" value="LysR_subst-bd"/>
</dbReference>
<dbReference type="GO" id="GO:0043565">
    <property type="term" value="F:sequence-specific DNA binding"/>
    <property type="evidence" value="ECO:0007669"/>
    <property type="project" value="TreeGrafter"/>
</dbReference>
<dbReference type="InterPro" id="IPR000847">
    <property type="entry name" value="LysR_HTH_N"/>
</dbReference>
<evidence type="ECO:0000259" key="5">
    <source>
        <dbReference type="PROSITE" id="PS50931"/>
    </source>
</evidence>
<organism evidence="6 7">
    <name type="scientific">Xanthomonas axonopodis pv. melhusii</name>
    <dbReference type="NCBI Taxonomy" id="487834"/>
    <lineage>
        <taxon>Bacteria</taxon>
        <taxon>Pseudomonadati</taxon>
        <taxon>Pseudomonadota</taxon>
        <taxon>Gammaproteobacteria</taxon>
        <taxon>Lysobacterales</taxon>
        <taxon>Lysobacteraceae</taxon>
        <taxon>Xanthomonas</taxon>
    </lineage>
</organism>
<dbReference type="Gene3D" id="1.10.10.10">
    <property type="entry name" value="Winged helix-like DNA-binding domain superfamily/Winged helix DNA-binding domain"/>
    <property type="match status" value="1"/>
</dbReference>
<comment type="similarity">
    <text evidence="1">Belongs to the LysR transcriptional regulatory family.</text>
</comment>
<dbReference type="InterPro" id="IPR036388">
    <property type="entry name" value="WH-like_DNA-bd_sf"/>
</dbReference>
<dbReference type="SUPFAM" id="SSF53850">
    <property type="entry name" value="Periplasmic binding protein-like II"/>
    <property type="match status" value="1"/>
</dbReference>
<dbReference type="Pfam" id="PF00126">
    <property type="entry name" value="HTH_1"/>
    <property type="match status" value="1"/>
</dbReference>
<dbReference type="SUPFAM" id="SSF46785">
    <property type="entry name" value="Winged helix' DNA-binding domain"/>
    <property type="match status" value="1"/>
</dbReference>
<evidence type="ECO:0000256" key="2">
    <source>
        <dbReference type="ARBA" id="ARBA00023015"/>
    </source>
</evidence>
<protein>
    <recommendedName>
        <fullName evidence="5">HTH lysR-type domain-containing protein</fullName>
    </recommendedName>
</protein>
<reference evidence="6 7" key="1">
    <citation type="submission" date="2015-12" db="EMBL/GenBank/DDBJ databases">
        <authorList>
            <person name="Shamseldin A."/>
            <person name="Moawad H."/>
            <person name="Abd El-Rahim W.M."/>
            <person name="Sadowsky M.J."/>
        </authorList>
    </citation>
    <scope>NUCLEOTIDE SEQUENCE [LARGE SCALE GENOMIC DNA]</scope>
    <source>
        <strain evidence="6 7">LMG9050</strain>
    </source>
</reference>
<dbReference type="EMBL" id="LOJW01000035">
    <property type="protein sequence ID" value="OOW67781.1"/>
    <property type="molecule type" value="Genomic_DNA"/>
</dbReference>
<proteinExistence type="inferred from homology"/>
<evidence type="ECO:0000256" key="3">
    <source>
        <dbReference type="ARBA" id="ARBA00023125"/>
    </source>
</evidence>
<accession>A0A1T1NWP3</accession>